<dbReference type="Pfam" id="PF00196">
    <property type="entry name" value="GerE"/>
    <property type="match status" value="1"/>
</dbReference>
<feature type="domain" description="HTH luxR-type" evidence="1">
    <location>
        <begin position="32"/>
        <end position="67"/>
    </location>
</feature>
<dbReference type="EMBL" id="MT142355">
    <property type="protein sequence ID" value="QJA78822.1"/>
    <property type="molecule type" value="Genomic_DNA"/>
</dbReference>
<sequence>MVILIDEEGNRTSPSKMKREAIAKRREERLARKAEIIRFWEAGYTQKEIGKMLGIKEASIAFHVKGIPKYYEWE</sequence>
<evidence type="ECO:0000313" key="3">
    <source>
        <dbReference type="EMBL" id="QJA78822.1"/>
    </source>
</evidence>
<dbReference type="GO" id="GO:0003677">
    <property type="term" value="F:DNA binding"/>
    <property type="evidence" value="ECO:0007669"/>
    <property type="project" value="UniProtKB-KW"/>
</dbReference>
<dbReference type="Gene3D" id="1.10.10.10">
    <property type="entry name" value="Winged helix-like DNA-binding domain superfamily/Winged helix DNA-binding domain"/>
    <property type="match status" value="1"/>
</dbReference>
<organism evidence="2">
    <name type="scientific">viral metagenome</name>
    <dbReference type="NCBI Taxonomy" id="1070528"/>
    <lineage>
        <taxon>unclassified sequences</taxon>
        <taxon>metagenomes</taxon>
        <taxon>organismal metagenomes</taxon>
    </lineage>
</organism>
<keyword evidence="2" id="KW-0238">DNA-binding</keyword>
<dbReference type="SUPFAM" id="SSF46894">
    <property type="entry name" value="C-terminal effector domain of the bipartite response regulators"/>
    <property type="match status" value="1"/>
</dbReference>
<dbReference type="AlphaFoldDB" id="A0A6M3ILR6"/>
<accession>A0A6M3ILR6</accession>
<evidence type="ECO:0000313" key="2">
    <source>
        <dbReference type="EMBL" id="QJA58221.1"/>
    </source>
</evidence>
<gene>
    <name evidence="3" type="ORF">MM415A00983_0005</name>
    <name evidence="2" type="ORF">MM415B01478_0006</name>
</gene>
<reference evidence="2" key="1">
    <citation type="submission" date="2020-03" db="EMBL/GenBank/DDBJ databases">
        <title>The deep terrestrial virosphere.</title>
        <authorList>
            <person name="Holmfeldt K."/>
            <person name="Nilsson E."/>
            <person name="Simone D."/>
            <person name="Lopez-Fernandez M."/>
            <person name="Wu X."/>
            <person name="de Brujin I."/>
            <person name="Lundin D."/>
            <person name="Andersson A."/>
            <person name="Bertilsson S."/>
            <person name="Dopson M."/>
        </authorList>
    </citation>
    <scope>NUCLEOTIDE SEQUENCE</scope>
    <source>
        <strain evidence="3">MM415A00983</strain>
        <strain evidence="2">MM415B01478</strain>
    </source>
</reference>
<dbReference type="EMBL" id="MT141314">
    <property type="protein sequence ID" value="QJA58221.1"/>
    <property type="molecule type" value="Genomic_DNA"/>
</dbReference>
<name>A0A6M3ILR6_9ZZZZ</name>
<proteinExistence type="predicted"/>
<dbReference type="InterPro" id="IPR036388">
    <property type="entry name" value="WH-like_DNA-bd_sf"/>
</dbReference>
<dbReference type="InterPro" id="IPR016032">
    <property type="entry name" value="Sig_transdc_resp-reg_C-effctor"/>
</dbReference>
<dbReference type="InterPro" id="IPR000792">
    <property type="entry name" value="Tscrpt_reg_LuxR_C"/>
</dbReference>
<evidence type="ECO:0000259" key="1">
    <source>
        <dbReference type="Pfam" id="PF00196"/>
    </source>
</evidence>
<protein>
    <submittedName>
        <fullName evidence="2">Putative LuxR-type DNA-binding HTH domain containing protein</fullName>
    </submittedName>
</protein>
<dbReference type="GO" id="GO:0006355">
    <property type="term" value="P:regulation of DNA-templated transcription"/>
    <property type="evidence" value="ECO:0007669"/>
    <property type="project" value="InterPro"/>
</dbReference>